<accession>A0A1Q9AUU4</accession>
<evidence type="ECO:0000313" key="3">
    <source>
        <dbReference type="Proteomes" id="UP000186364"/>
    </source>
</evidence>
<proteinExistence type="predicted"/>
<dbReference type="InterPro" id="IPR007055">
    <property type="entry name" value="BON_dom"/>
</dbReference>
<dbReference type="Proteomes" id="UP000186364">
    <property type="component" value="Unassembled WGS sequence"/>
</dbReference>
<keyword evidence="3" id="KW-1185">Reference proteome</keyword>
<dbReference type="Gene3D" id="3.30.1340.30">
    <property type="match status" value="1"/>
</dbReference>
<organism evidence="2 3">
    <name type="scientific">Xaviernesmea oryzae</name>
    <dbReference type="NCBI Taxonomy" id="464029"/>
    <lineage>
        <taxon>Bacteria</taxon>
        <taxon>Pseudomonadati</taxon>
        <taxon>Pseudomonadota</taxon>
        <taxon>Alphaproteobacteria</taxon>
        <taxon>Hyphomicrobiales</taxon>
        <taxon>Rhizobiaceae</taxon>
        <taxon>Rhizobium/Agrobacterium group</taxon>
        <taxon>Xaviernesmea</taxon>
    </lineage>
</organism>
<comment type="caution">
    <text evidence="2">The sequence shown here is derived from an EMBL/GenBank/DDBJ whole genome shotgun (WGS) entry which is preliminary data.</text>
</comment>
<dbReference type="AlphaFoldDB" id="A0A1Q9AUU4"/>
<reference evidence="2 3" key="1">
    <citation type="submission" date="2016-09" db="EMBL/GenBank/DDBJ databases">
        <title>Rhizobium sp. nov., a novel species isolated from the rice rhizosphere.</title>
        <authorList>
            <person name="Zhao J."/>
            <person name="Zhang X."/>
        </authorList>
    </citation>
    <scope>NUCLEOTIDE SEQUENCE [LARGE SCALE GENOMIC DNA]</scope>
    <source>
        <strain evidence="2 3">1.7048</strain>
    </source>
</reference>
<evidence type="ECO:0000259" key="1">
    <source>
        <dbReference type="PROSITE" id="PS50914"/>
    </source>
</evidence>
<dbReference type="RefSeq" id="WP_075628502.1">
    <property type="nucleotide sequence ID" value="NZ_FOAM01000004.1"/>
</dbReference>
<dbReference type="EMBL" id="MKIP01000053">
    <property type="protein sequence ID" value="OLP59158.1"/>
    <property type="molecule type" value="Genomic_DNA"/>
</dbReference>
<sequence length="87" mass="9637">MMREQLYCRADDEAHLTDDDLAGKVMRYLRYVSMIDTSDVQVMALGRTIVLIGAVGSDNEVGCLEECAASVIGVHLVDNQLSVRPRH</sequence>
<name>A0A1Q9AUU4_9HYPH</name>
<evidence type="ECO:0000313" key="2">
    <source>
        <dbReference type="EMBL" id="OLP59158.1"/>
    </source>
</evidence>
<dbReference type="PROSITE" id="PS50914">
    <property type="entry name" value="BON"/>
    <property type="match status" value="1"/>
</dbReference>
<protein>
    <submittedName>
        <fullName evidence="2">Transporter</fullName>
    </submittedName>
</protein>
<feature type="domain" description="BON" evidence="1">
    <location>
        <begin position="17"/>
        <end position="85"/>
    </location>
</feature>
<gene>
    <name evidence="2" type="ORF">BJF93_04425</name>
</gene>
<dbReference type="Pfam" id="PF04972">
    <property type="entry name" value="BON"/>
    <property type="match status" value="1"/>
</dbReference>